<evidence type="ECO:0000313" key="3">
    <source>
        <dbReference type="Proteomes" id="UP000603728"/>
    </source>
</evidence>
<proteinExistence type="predicted"/>
<evidence type="ECO:0000313" key="2">
    <source>
        <dbReference type="EMBL" id="MBL0738878.1"/>
    </source>
</evidence>
<dbReference type="Gene3D" id="3.90.550.10">
    <property type="entry name" value="Spore Coat Polysaccharide Biosynthesis Protein SpsA, Chain A"/>
    <property type="match status" value="1"/>
</dbReference>
<dbReference type="Proteomes" id="UP000603728">
    <property type="component" value="Unassembled WGS sequence"/>
</dbReference>
<dbReference type="PANTHER" id="PTHR43179:SF7">
    <property type="entry name" value="RHAMNOSYLTRANSFERASE WBBL"/>
    <property type="match status" value="1"/>
</dbReference>
<name>A0ABS1KHQ0_9FLAO</name>
<gene>
    <name evidence="2" type="ORF">JI750_18425</name>
</gene>
<evidence type="ECO:0000259" key="1">
    <source>
        <dbReference type="Pfam" id="PF00535"/>
    </source>
</evidence>
<reference evidence="2 3" key="1">
    <citation type="submission" date="2021-01" db="EMBL/GenBank/DDBJ databases">
        <title>Genome seq and assembly of Flavobacterium sp. GN10.</title>
        <authorList>
            <person name="Chhetri G."/>
        </authorList>
    </citation>
    <scope>NUCLEOTIDE SEQUENCE [LARGE SCALE GENOMIC DNA]</scope>
    <source>
        <strain evidence="2 3">GN10</strain>
    </source>
</reference>
<dbReference type="InterPro" id="IPR001173">
    <property type="entry name" value="Glyco_trans_2-like"/>
</dbReference>
<protein>
    <submittedName>
        <fullName evidence="2">Glycosyltransferase family 2 protein</fullName>
    </submittedName>
</protein>
<keyword evidence="3" id="KW-1185">Reference proteome</keyword>
<dbReference type="Pfam" id="PF00535">
    <property type="entry name" value="Glycos_transf_2"/>
    <property type="match status" value="1"/>
</dbReference>
<dbReference type="EMBL" id="JAERSF010000004">
    <property type="protein sequence ID" value="MBL0738878.1"/>
    <property type="molecule type" value="Genomic_DNA"/>
</dbReference>
<sequence>MNNKIFVIVVTFNGMRWIEDCLNSILNSAVSSNVIVIDNCSTDGTIEFIKLNFKSVLLVQQNKNLGFGAANNIGLNIALEKGGEYFVLLNQDAYLKENTIGLLVEQMKANPEYGVLSPVHLNGQGNRMDLLFQTYVTVNNCKDFYSDLFLKKDLKNIYDVSFVNAAIWLLSKTTLQNVGGFNPYFFHYAEDNDYINRCQFKKLKVGIVPKSVALHDRNVSERKLTLKTFDNINDVKLLNPNNSWTVNKMLKFILKKILLSILLFNKRDFTYNFSYFSKTLKNYKIVKKLQRESMYKEYSFLTSSQS</sequence>
<dbReference type="PANTHER" id="PTHR43179">
    <property type="entry name" value="RHAMNOSYLTRANSFERASE WBBL"/>
    <property type="match status" value="1"/>
</dbReference>
<dbReference type="InterPro" id="IPR029044">
    <property type="entry name" value="Nucleotide-diphossugar_trans"/>
</dbReference>
<comment type="caution">
    <text evidence="2">The sequence shown here is derived from an EMBL/GenBank/DDBJ whole genome shotgun (WGS) entry which is preliminary data.</text>
</comment>
<accession>A0ABS1KHQ0</accession>
<dbReference type="RefSeq" id="WP_202005678.1">
    <property type="nucleotide sequence ID" value="NZ_JAERSF010000004.1"/>
</dbReference>
<dbReference type="SUPFAM" id="SSF53448">
    <property type="entry name" value="Nucleotide-diphospho-sugar transferases"/>
    <property type="match status" value="1"/>
</dbReference>
<organism evidence="2 3">
    <name type="scientific">Flavobacterium tagetis</name>
    <dbReference type="NCBI Taxonomy" id="2801336"/>
    <lineage>
        <taxon>Bacteria</taxon>
        <taxon>Pseudomonadati</taxon>
        <taxon>Bacteroidota</taxon>
        <taxon>Flavobacteriia</taxon>
        <taxon>Flavobacteriales</taxon>
        <taxon>Flavobacteriaceae</taxon>
        <taxon>Flavobacterium</taxon>
    </lineage>
</organism>
<feature type="domain" description="Glycosyltransferase 2-like" evidence="1">
    <location>
        <begin position="7"/>
        <end position="137"/>
    </location>
</feature>